<dbReference type="Gene3D" id="3.40.50.300">
    <property type="entry name" value="P-loop containing nucleotide triphosphate hydrolases"/>
    <property type="match status" value="1"/>
</dbReference>
<sequence>PNWLSTLAGRRYLNCILHKKRRRTFTILESPVLPPSSYAATIPYKLFVSGKSGVGKTALVAMLAGVAVPPTHYETRGTEVTTVYWPAKPLTSIDPVMFQLDFWD</sequence>
<feature type="non-terminal residue" evidence="9">
    <location>
        <position position="1"/>
    </location>
</feature>
<keyword evidence="5" id="KW-0653">Protein transport</keyword>
<dbReference type="GO" id="GO:0005525">
    <property type="term" value="F:GTP binding"/>
    <property type="evidence" value="ECO:0007669"/>
    <property type="project" value="UniProtKB-KW"/>
</dbReference>
<reference evidence="9 10" key="1">
    <citation type="submission" date="2019-09" db="EMBL/GenBank/DDBJ databases">
        <title>Bird 10,000 Genomes (B10K) Project - Family phase.</title>
        <authorList>
            <person name="Zhang G."/>
        </authorList>
    </citation>
    <scope>NUCLEOTIDE SEQUENCE [LARGE SCALE GENOMIC DNA]</scope>
    <source>
        <strain evidence="9">B10K-DU-001-78</strain>
        <tissue evidence="9">Muscle</tissue>
    </source>
</reference>
<accession>A0A7L1GMW4</accession>
<dbReference type="OrthoDB" id="10266641at2759"/>
<keyword evidence="6" id="KW-0547">Nucleotide-binding</keyword>
<keyword evidence="8" id="KW-0966">Cell projection</keyword>
<evidence type="ECO:0000256" key="3">
    <source>
        <dbReference type="ARBA" id="ARBA00022448"/>
    </source>
</evidence>
<dbReference type="GO" id="GO:0015031">
    <property type="term" value="P:protein transport"/>
    <property type="evidence" value="ECO:0007669"/>
    <property type="project" value="UniProtKB-KW"/>
</dbReference>
<keyword evidence="4" id="KW-0963">Cytoplasm</keyword>
<dbReference type="EMBL" id="VXBD01010464">
    <property type="protein sequence ID" value="NXN15388.1"/>
    <property type="molecule type" value="Genomic_DNA"/>
</dbReference>
<evidence type="ECO:0000256" key="2">
    <source>
        <dbReference type="ARBA" id="ARBA00006270"/>
    </source>
</evidence>
<keyword evidence="6" id="KW-0342">GTP-binding</keyword>
<evidence type="ECO:0000313" key="10">
    <source>
        <dbReference type="Proteomes" id="UP000557230"/>
    </source>
</evidence>
<evidence type="ECO:0000256" key="5">
    <source>
        <dbReference type="ARBA" id="ARBA00022927"/>
    </source>
</evidence>
<comment type="caution">
    <text evidence="9">The sequence shown here is derived from an EMBL/GenBank/DDBJ whole genome shotgun (WGS) entry which is preliminary data.</text>
</comment>
<keyword evidence="3" id="KW-0813">Transport</keyword>
<comment type="subcellular location">
    <subcellularLocation>
        <location evidence="1">Cytoplasm</location>
        <location evidence="1">Cytoskeleton</location>
        <location evidence="1">Cilium basal body</location>
    </subcellularLocation>
</comment>
<dbReference type="AlphaFoldDB" id="A0A7L1GMW4"/>
<proteinExistence type="inferred from homology"/>
<evidence type="ECO:0000256" key="1">
    <source>
        <dbReference type="ARBA" id="ARBA00004120"/>
    </source>
</evidence>
<evidence type="ECO:0000256" key="8">
    <source>
        <dbReference type="ARBA" id="ARBA00023273"/>
    </source>
</evidence>
<evidence type="ECO:0000256" key="6">
    <source>
        <dbReference type="ARBA" id="ARBA00023134"/>
    </source>
</evidence>
<feature type="non-terminal residue" evidence="9">
    <location>
        <position position="104"/>
    </location>
</feature>
<dbReference type="Proteomes" id="UP000557230">
    <property type="component" value="Unassembled WGS sequence"/>
</dbReference>
<keyword evidence="10" id="KW-1185">Reference proteome</keyword>
<organism evidence="9 10">
    <name type="scientific">Indicator maculatus</name>
    <name type="common">spotted honeyguide</name>
    <dbReference type="NCBI Taxonomy" id="545262"/>
    <lineage>
        <taxon>Eukaryota</taxon>
        <taxon>Metazoa</taxon>
        <taxon>Chordata</taxon>
        <taxon>Craniata</taxon>
        <taxon>Vertebrata</taxon>
        <taxon>Euteleostomi</taxon>
        <taxon>Archelosauria</taxon>
        <taxon>Archosauria</taxon>
        <taxon>Dinosauria</taxon>
        <taxon>Saurischia</taxon>
        <taxon>Theropoda</taxon>
        <taxon>Coelurosauria</taxon>
        <taxon>Aves</taxon>
        <taxon>Neognathae</taxon>
        <taxon>Neoaves</taxon>
        <taxon>Telluraves</taxon>
        <taxon>Coraciimorphae</taxon>
        <taxon>Piciformes</taxon>
        <taxon>Indicatoridae</taxon>
        <taxon>Indicator</taxon>
    </lineage>
</organism>
<evidence type="ECO:0000313" key="9">
    <source>
        <dbReference type="EMBL" id="NXN15388.1"/>
    </source>
</evidence>
<dbReference type="InterPro" id="IPR039677">
    <property type="entry name" value="RSG1"/>
</dbReference>
<evidence type="ECO:0000256" key="7">
    <source>
        <dbReference type="ARBA" id="ARBA00023212"/>
    </source>
</evidence>
<keyword evidence="7" id="KW-0206">Cytoskeleton</keyword>
<comment type="similarity">
    <text evidence="2">Belongs to the small GTPase superfamily. Rab family.</text>
</comment>
<dbReference type="PANTHER" id="PTHR14983">
    <property type="entry name" value="CILIOGENESIS AND PLANAR POLARITY EFFECTOR 2"/>
    <property type="match status" value="1"/>
</dbReference>
<gene>
    <name evidence="9" type="primary">Cplane2</name>
    <name evidence="9" type="ORF">INDMAC_R09220</name>
</gene>
<dbReference type="PRINTS" id="PR00449">
    <property type="entry name" value="RASTRNSFRMNG"/>
</dbReference>
<name>A0A7L1GMW4_9PICI</name>
<dbReference type="SUPFAM" id="SSF52540">
    <property type="entry name" value="P-loop containing nucleoside triphosphate hydrolases"/>
    <property type="match status" value="1"/>
</dbReference>
<dbReference type="InterPro" id="IPR027417">
    <property type="entry name" value="P-loop_NTPase"/>
</dbReference>
<dbReference type="PANTHER" id="PTHR14983:SF1">
    <property type="entry name" value="CILIOGENESIS AND PLANAR POLARITY EFFECTOR 2"/>
    <property type="match status" value="1"/>
</dbReference>
<evidence type="ECO:0000256" key="4">
    <source>
        <dbReference type="ARBA" id="ARBA00022490"/>
    </source>
</evidence>
<dbReference type="GO" id="GO:0003924">
    <property type="term" value="F:GTPase activity"/>
    <property type="evidence" value="ECO:0007669"/>
    <property type="project" value="InterPro"/>
</dbReference>
<protein>
    <submittedName>
        <fullName evidence="9">CPLN2 protein</fullName>
    </submittedName>
</protein>